<dbReference type="RefSeq" id="WP_045084165.1">
    <property type="nucleotide sequence ID" value="NZ_JZSV01000015.1"/>
</dbReference>
<gene>
    <name evidence="8" type="ORF">C0W41_09180</name>
</gene>
<dbReference type="GO" id="GO:0005886">
    <property type="term" value="C:plasma membrane"/>
    <property type="evidence" value="ECO:0007669"/>
    <property type="project" value="UniProtKB-SubCell"/>
</dbReference>
<feature type="transmembrane region" description="Helical" evidence="7">
    <location>
        <begin position="119"/>
        <end position="137"/>
    </location>
</feature>
<dbReference type="Gene3D" id="1.20.1740.10">
    <property type="entry name" value="Amino acid/polyamine transporter I"/>
    <property type="match status" value="1"/>
</dbReference>
<dbReference type="AlphaFoldDB" id="A0A855SDJ2"/>
<organism evidence="8 9">
    <name type="scientific">Photobacterium angustum</name>
    <dbReference type="NCBI Taxonomy" id="661"/>
    <lineage>
        <taxon>Bacteria</taxon>
        <taxon>Pseudomonadati</taxon>
        <taxon>Pseudomonadota</taxon>
        <taxon>Gammaproteobacteria</taxon>
        <taxon>Vibrionales</taxon>
        <taxon>Vibrionaceae</taxon>
        <taxon>Photobacterium</taxon>
    </lineage>
</organism>
<proteinExistence type="predicted"/>
<dbReference type="GeneID" id="61228982"/>
<keyword evidence="2" id="KW-0813">Transport</keyword>
<protein>
    <submittedName>
        <fullName evidence="8">Amino acid permease</fullName>
    </submittedName>
</protein>
<evidence type="ECO:0000256" key="6">
    <source>
        <dbReference type="ARBA" id="ARBA00023136"/>
    </source>
</evidence>
<dbReference type="InterPro" id="IPR050367">
    <property type="entry name" value="APC_superfamily"/>
</dbReference>
<feature type="transmembrane region" description="Helical" evidence="7">
    <location>
        <begin position="144"/>
        <end position="170"/>
    </location>
</feature>
<dbReference type="InterPro" id="IPR002293">
    <property type="entry name" value="AA/rel_permease1"/>
</dbReference>
<evidence type="ECO:0000256" key="1">
    <source>
        <dbReference type="ARBA" id="ARBA00004651"/>
    </source>
</evidence>
<dbReference type="PANTHER" id="PTHR42770:SF15">
    <property type="entry name" value="GLUTAMATE_GAMMA-AMINOBUTYRATE ANTIPORTER-RELATED"/>
    <property type="match status" value="1"/>
</dbReference>
<feature type="transmembrane region" description="Helical" evidence="7">
    <location>
        <begin position="400"/>
        <end position="419"/>
    </location>
</feature>
<feature type="transmembrane region" description="Helical" evidence="7">
    <location>
        <begin position="353"/>
        <end position="379"/>
    </location>
</feature>
<evidence type="ECO:0000313" key="8">
    <source>
        <dbReference type="EMBL" id="PSX08170.1"/>
    </source>
</evidence>
<evidence type="ECO:0000256" key="4">
    <source>
        <dbReference type="ARBA" id="ARBA00022692"/>
    </source>
</evidence>
<dbReference type="EMBL" id="PYOY01000003">
    <property type="protein sequence ID" value="PSX08170.1"/>
    <property type="molecule type" value="Genomic_DNA"/>
</dbReference>
<keyword evidence="3" id="KW-1003">Cell membrane</keyword>
<comment type="subcellular location">
    <subcellularLocation>
        <location evidence="1">Cell membrane</location>
        <topology evidence="1">Multi-pass membrane protein</topology>
    </subcellularLocation>
</comment>
<evidence type="ECO:0000313" key="9">
    <source>
        <dbReference type="Proteomes" id="UP000241440"/>
    </source>
</evidence>
<evidence type="ECO:0000256" key="2">
    <source>
        <dbReference type="ARBA" id="ARBA00022448"/>
    </source>
</evidence>
<feature type="transmembrane region" description="Helical" evidence="7">
    <location>
        <begin position="35"/>
        <end position="57"/>
    </location>
</feature>
<keyword evidence="6 7" id="KW-0472">Membrane</keyword>
<evidence type="ECO:0000256" key="7">
    <source>
        <dbReference type="SAM" id="Phobius"/>
    </source>
</evidence>
<dbReference type="PANTHER" id="PTHR42770">
    <property type="entry name" value="AMINO ACID TRANSPORTER-RELATED"/>
    <property type="match status" value="1"/>
</dbReference>
<name>A0A855SDJ2_PHOAN</name>
<accession>A0A855SDJ2</accession>
<reference evidence="8 9" key="1">
    <citation type="submission" date="2018-01" db="EMBL/GenBank/DDBJ databases">
        <title>Whole genome sequencing of Histamine producing bacteria.</title>
        <authorList>
            <person name="Butler K."/>
        </authorList>
    </citation>
    <scope>NUCLEOTIDE SEQUENCE [LARGE SCALE GENOMIC DNA]</scope>
    <source>
        <strain evidence="8 9">A2-1</strain>
    </source>
</reference>
<feature type="transmembrane region" description="Helical" evidence="7">
    <location>
        <begin position="225"/>
        <end position="245"/>
    </location>
</feature>
<dbReference type="Pfam" id="PF13520">
    <property type="entry name" value="AA_permease_2"/>
    <property type="match status" value="1"/>
</dbReference>
<feature type="transmembrane region" description="Helical" evidence="7">
    <location>
        <begin position="78"/>
        <end position="107"/>
    </location>
</feature>
<dbReference type="GO" id="GO:0022857">
    <property type="term" value="F:transmembrane transporter activity"/>
    <property type="evidence" value="ECO:0007669"/>
    <property type="project" value="InterPro"/>
</dbReference>
<dbReference type="PIRSF" id="PIRSF006060">
    <property type="entry name" value="AA_transporter"/>
    <property type="match status" value="1"/>
</dbReference>
<feature type="transmembrane region" description="Helical" evidence="7">
    <location>
        <begin position="431"/>
        <end position="451"/>
    </location>
</feature>
<feature type="transmembrane region" description="Helical" evidence="7">
    <location>
        <begin position="276"/>
        <end position="298"/>
    </location>
</feature>
<keyword evidence="5 7" id="KW-1133">Transmembrane helix</keyword>
<keyword evidence="4 7" id="KW-0812">Transmembrane</keyword>
<feature type="transmembrane region" description="Helical" evidence="7">
    <location>
        <begin position="195"/>
        <end position="213"/>
    </location>
</feature>
<feature type="transmembrane region" description="Helical" evidence="7">
    <location>
        <begin position="327"/>
        <end position="347"/>
    </location>
</feature>
<sequence length="471" mass="51583">MKKKLTLFQLIALSVAFYGSIRNVPTVSSSGWDAIFFMIAAAIFFAIPISLIAAELATGWPQEGGPQVWVKSAFGEKWAFVIAWLLWVQMLVGMQMVGSAFASIFAYSIDSPLLVHEGLYISLTTIAVFWAVTIANLKGELGKWLSTLGSVIGIYIPFTLLVILGLWYWIDVGNVNLGVLSWDSAIPDLTHIDKLSFFAGICFVFAGLEISSVHANDIENPKRNYPIAVFVSIGAMVIFNLIAGLTEANAIPSKDIQLANILQPFQVYLTKLGVPWLTNVLGLMICVGMLAQMSAWVLGPSKSMIKVAEEGNLPTIFQKRTKNGVPVTFVLLQAVGVSVISLLFIIVPSINTGYFMVLILTTILYSIVYLFIIGSEVYLHYHAKDVERPFKIPGGTIGMWVTSSLAFIGVGITILISFIPSMDIPADDKTSYVLFEGIGTFICFVIPLIIYKYRKSSWKAPLTPAVTPSNH</sequence>
<comment type="caution">
    <text evidence="8">The sequence shown here is derived from an EMBL/GenBank/DDBJ whole genome shotgun (WGS) entry which is preliminary data.</text>
</comment>
<evidence type="ECO:0000256" key="3">
    <source>
        <dbReference type="ARBA" id="ARBA00022475"/>
    </source>
</evidence>
<dbReference type="Proteomes" id="UP000241440">
    <property type="component" value="Unassembled WGS sequence"/>
</dbReference>
<evidence type="ECO:0000256" key="5">
    <source>
        <dbReference type="ARBA" id="ARBA00022989"/>
    </source>
</evidence>